<dbReference type="VEuPathDB" id="PlasmoDB:POWCR01_080006200"/>
<name>A0A1D3JCU3_PLAOA</name>
<keyword evidence="4" id="KW-1185">Reference proteome</keyword>
<proteinExistence type="predicted"/>
<dbReference type="AlphaFoldDB" id="A0A1D3JCU3"/>
<dbReference type="VEuPathDB" id="PlasmoDB:PocGH01_00122000"/>
<evidence type="ECO:0000313" key="4">
    <source>
        <dbReference type="Proteomes" id="UP000242942"/>
    </source>
</evidence>
<accession>A0A1D3JCU3</accession>
<dbReference type="Pfam" id="PF05795">
    <property type="entry name" value="Plasmodium_Vir"/>
    <property type="match status" value="1"/>
</dbReference>
<feature type="region of interest" description="Disordered" evidence="1">
    <location>
        <begin position="238"/>
        <end position="258"/>
    </location>
</feature>
<evidence type="ECO:0000256" key="2">
    <source>
        <dbReference type="SAM" id="Phobius"/>
    </source>
</evidence>
<dbReference type="EMBL" id="FLRI01000109">
    <property type="protein sequence ID" value="SBT83439.1"/>
    <property type="molecule type" value="Genomic_DNA"/>
</dbReference>
<keyword evidence="2" id="KW-1133">Transmembrane helix</keyword>
<gene>
    <name evidence="3" type="primary">PocGH01_00122000</name>
    <name evidence="3" type="ORF">POCGH01_00122000</name>
</gene>
<protein>
    <submittedName>
        <fullName evidence="3">PIR protein</fullName>
    </submittedName>
</protein>
<dbReference type="InterPro" id="IPR008780">
    <property type="entry name" value="Plasmodium_Vir"/>
</dbReference>
<evidence type="ECO:0000313" key="3">
    <source>
        <dbReference type="EMBL" id="SBT83439.1"/>
    </source>
</evidence>
<organism evidence="3 4">
    <name type="scientific">Plasmodium ovale</name>
    <name type="common">malaria parasite P. ovale</name>
    <dbReference type="NCBI Taxonomy" id="36330"/>
    <lineage>
        <taxon>Eukaryota</taxon>
        <taxon>Sar</taxon>
        <taxon>Alveolata</taxon>
        <taxon>Apicomplexa</taxon>
        <taxon>Aconoidasida</taxon>
        <taxon>Haemosporida</taxon>
        <taxon>Plasmodiidae</taxon>
        <taxon>Plasmodium</taxon>
        <taxon>Plasmodium (Plasmodium)</taxon>
    </lineage>
</organism>
<reference evidence="3 4" key="1">
    <citation type="submission" date="2016-06" db="EMBL/GenBank/DDBJ databases">
        <authorList>
            <consortium name="Pathogen Informatics"/>
        </authorList>
    </citation>
    <scope>NUCLEOTIDE SEQUENCE [LARGE SCALE GENOMIC DNA]</scope>
    <source>
        <strain evidence="3">PocGH01</strain>
    </source>
</reference>
<evidence type="ECO:0000256" key="1">
    <source>
        <dbReference type="SAM" id="MobiDB-lite"/>
    </source>
</evidence>
<dbReference type="OrthoDB" id="10306928at2759"/>
<sequence length="352" mass="40951">MDIVPLFLRKFYIKLHNFPRSSEDLPANKFMTELKRHGRYELLDEYVKDYRTASITEEWVNSFISEVGHYLKNNSEWKTTIYNKRCRDWHYYIFKIKENINELKVGGSNLKSKWISDIDQFSKKILSDTDISMCSTDVPSDYADFTKKLFNDLCENCYYITDRLDDVKNSLACSEIKTALSGSKSILDNLLKHVDASTFYKNNICEKEDIEDLISSVECHPVIDVQAFDSRRISQELSTHTGGISGPGDETPRSREDGTNSMEKILRIATPSALYVLGVSLIGFIFYKLISFVRLFNKTLLKKKNHNNNLDEGILQFSEHTSQFEGMNFQSIPYNITYQPEYSFLYKYDTKH</sequence>
<feature type="transmembrane region" description="Helical" evidence="2">
    <location>
        <begin position="273"/>
        <end position="296"/>
    </location>
</feature>
<keyword evidence="2" id="KW-0812">Transmembrane</keyword>
<dbReference type="Proteomes" id="UP000242942">
    <property type="component" value="Unassembled WGS sequence"/>
</dbReference>
<keyword evidence="2" id="KW-0472">Membrane</keyword>